<dbReference type="GO" id="GO:0000709">
    <property type="term" value="P:meiotic joint molecule formation"/>
    <property type="evidence" value="ECO:0007669"/>
    <property type="project" value="TreeGrafter"/>
</dbReference>
<evidence type="ECO:0008006" key="7">
    <source>
        <dbReference type="Google" id="ProtNLM"/>
    </source>
</evidence>
<feature type="compositionally biased region" description="Low complexity" evidence="4">
    <location>
        <begin position="1"/>
        <end position="25"/>
    </location>
</feature>
<dbReference type="GO" id="GO:0010772">
    <property type="term" value="P:meiotic DNA recombinase assembly involved in reciprocal meiotic recombination"/>
    <property type="evidence" value="ECO:0007669"/>
    <property type="project" value="TreeGrafter"/>
</dbReference>
<dbReference type="InterPro" id="IPR010760">
    <property type="entry name" value="DNA-repair_Swi5"/>
</dbReference>
<evidence type="ECO:0000256" key="1">
    <source>
        <dbReference type="ARBA" id="ARBA00008060"/>
    </source>
</evidence>
<dbReference type="STRING" id="658429.L8FR38"/>
<evidence type="ECO:0000256" key="2">
    <source>
        <dbReference type="ARBA" id="ARBA00022763"/>
    </source>
</evidence>
<dbReference type="Gene3D" id="1.20.5.170">
    <property type="match status" value="1"/>
</dbReference>
<dbReference type="VEuPathDB" id="FungiDB:GMDG_06183"/>
<dbReference type="HOGENOM" id="CLU_124020_0_0_1"/>
<organism evidence="5 6">
    <name type="scientific">Pseudogymnoascus destructans (strain ATCC MYA-4855 / 20631-21)</name>
    <name type="common">Bat white-nose syndrome fungus</name>
    <name type="synonym">Geomyces destructans</name>
    <dbReference type="NCBI Taxonomy" id="658429"/>
    <lineage>
        <taxon>Eukaryota</taxon>
        <taxon>Fungi</taxon>
        <taxon>Dikarya</taxon>
        <taxon>Ascomycota</taxon>
        <taxon>Pezizomycotina</taxon>
        <taxon>Leotiomycetes</taxon>
        <taxon>Thelebolales</taxon>
        <taxon>Thelebolaceae</taxon>
        <taxon>Pseudogymnoascus</taxon>
    </lineage>
</organism>
<feature type="compositionally biased region" description="Polar residues" evidence="4">
    <location>
        <begin position="44"/>
        <end position="53"/>
    </location>
</feature>
<dbReference type="InParanoid" id="L8FR38"/>
<evidence type="ECO:0000256" key="3">
    <source>
        <dbReference type="ARBA" id="ARBA00023204"/>
    </source>
</evidence>
<dbReference type="PANTHER" id="PTHR28529">
    <property type="entry name" value="DNA REPAIR PROTEIN SWI5 HOMOLOG"/>
    <property type="match status" value="1"/>
</dbReference>
<name>L8FR38_PSED2</name>
<evidence type="ECO:0000256" key="4">
    <source>
        <dbReference type="SAM" id="MobiDB-lite"/>
    </source>
</evidence>
<comment type="similarity">
    <text evidence="1">Belongs to the SWI5/SAE3 family.</text>
</comment>
<keyword evidence="2" id="KW-0227">DNA damage</keyword>
<dbReference type="Pfam" id="PF07061">
    <property type="entry name" value="Swi5"/>
    <property type="match status" value="1"/>
</dbReference>
<proteinExistence type="inferred from homology"/>
<keyword evidence="6" id="KW-1185">Reference proteome</keyword>
<feature type="region of interest" description="Disordered" evidence="4">
    <location>
        <begin position="1"/>
        <end position="74"/>
    </location>
</feature>
<accession>L8FR38</accession>
<keyword evidence="3" id="KW-0234">DNA repair</keyword>
<feature type="compositionally biased region" description="Basic and acidic residues" evidence="4">
    <location>
        <begin position="65"/>
        <end position="74"/>
    </location>
</feature>
<evidence type="ECO:0000313" key="5">
    <source>
        <dbReference type="EMBL" id="ELR03450.1"/>
    </source>
</evidence>
<dbReference type="PANTHER" id="PTHR28529:SF2">
    <property type="entry name" value="DNA REPAIR PROTEIN SWI5 HOMOLOG"/>
    <property type="match status" value="1"/>
</dbReference>
<reference evidence="6" key="1">
    <citation type="submission" date="2010-09" db="EMBL/GenBank/DDBJ databases">
        <title>The genome sequence of Geomyces destructans 20631-21.</title>
        <authorList>
            <consortium name="The Broad Institute Genome Sequencing Platform"/>
            <person name="Cuomo C.A."/>
            <person name="Blehert D.S."/>
            <person name="Lorch J.M."/>
            <person name="Young S.K."/>
            <person name="Zeng Q."/>
            <person name="Gargeya S."/>
            <person name="Fitzgerald M."/>
            <person name="Haas B."/>
            <person name="Abouelleil A."/>
            <person name="Alvarado L."/>
            <person name="Arachchi H.M."/>
            <person name="Berlin A."/>
            <person name="Brown A."/>
            <person name="Chapman S.B."/>
            <person name="Chen Z."/>
            <person name="Dunbar C."/>
            <person name="Freedman E."/>
            <person name="Gearin G."/>
            <person name="Gellesch M."/>
            <person name="Goldberg J."/>
            <person name="Griggs A."/>
            <person name="Gujja S."/>
            <person name="Heiman D."/>
            <person name="Howarth C."/>
            <person name="Larson L."/>
            <person name="Lui A."/>
            <person name="MacDonald P.J.P."/>
            <person name="Montmayeur A."/>
            <person name="Murphy C."/>
            <person name="Neiman D."/>
            <person name="Pearson M."/>
            <person name="Priest M."/>
            <person name="Roberts A."/>
            <person name="Saif S."/>
            <person name="Shea T."/>
            <person name="Shenoy N."/>
            <person name="Sisk P."/>
            <person name="Stolte C."/>
            <person name="Sykes S."/>
            <person name="Wortman J."/>
            <person name="Nusbaum C."/>
            <person name="Birren B."/>
        </authorList>
    </citation>
    <scope>NUCLEOTIDE SEQUENCE [LARGE SCALE GENOMIC DNA]</scope>
    <source>
        <strain evidence="6">ATCC MYA-4855 / 20631-21</strain>
    </source>
</reference>
<dbReference type="Proteomes" id="UP000011064">
    <property type="component" value="Unassembled WGS sequence"/>
</dbReference>
<dbReference type="GO" id="GO:0034974">
    <property type="term" value="C:Swi5-Swi2 complex"/>
    <property type="evidence" value="ECO:0007669"/>
    <property type="project" value="TreeGrafter"/>
</dbReference>
<dbReference type="GO" id="GO:0032798">
    <property type="term" value="C:Swi5-Sfr1 complex"/>
    <property type="evidence" value="ECO:0007669"/>
    <property type="project" value="TreeGrafter"/>
</dbReference>
<dbReference type="AlphaFoldDB" id="L8FR38"/>
<protein>
    <recommendedName>
        <fullName evidence="7">Swi5-domain-containing protein</fullName>
    </recommendedName>
</protein>
<evidence type="ECO:0000313" key="6">
    <source>
        <dbReference type="Proteomes" id="UP000011064"/>
    </source>
</evidence>
<dbReference type="OrthoDB" id="255837at2759"/>
<gene>
    <name evidence="5" type="ORF">GMDG_06183</name>
</gene>
<sequence length="161" mass="17080">MPPPRTITDSDADTSPISPSASSVRPSPPPTTIALGASRKRSASSDPTSADHPSTTPEPEEQLSEEAKAEEKRAKQIEAIKARNKELADEVEAMEAKLADARGKLKNPAAAATVKAHIKRLHAYNEIRDVGQGLIGLIAEQRGVRIGECYDSGEFGVGAKD</sequence>
<dbReference type="EMBL" id="GL573316">
    <property type="protein sequence ID" value="ELR03450.1"/>
    <property type="molecule type" value="Genomic_DNA"/>
</dbReference>